<dbReference type="PANTHER" id="PTHR30329:SF21">
    <property type="entry name" value="LIPOPROTEIN YIAD-RELATED"/>
    <property type="match status" value="1"/>
</dbReference>
<comment type="subcellular location">
    <subcellularLocation>
        <location evidence="6">Cell outer membrane</location>
        <topology evidence="6">Lipid-anchor</topology>
    </subcellularLocation>
</comment>
<proteinExistence type="inferred from homology"/>
<dbReference type="SUPFAM" id="SSF103088">
    <property type="entry name" value="OmpA-like"/>
    <property type="match status" value="1"/>
</dbReference>
<evidence type="ECO:0000313" key="11">
    <source>
        <dbReference type="Proteomes" id="UP001162734"/>
    </source>
</evidence>
<keyword evidence="4 6" id="KW-0998">Cell outer membrane</keyword>
<keyword evidence="1 6" id="KW-0732">Signal</keyword>
<dbReference type="PROSITE" id="PS51257">
    <property type="entry name" value="PROKAR_LIPOPROTEIN"/>
    <property type="match status" value="1"/>
</dbReference>
<reference evidence="11" key="1">
    <citation type="journal article" date="2022" name="Int. J. Syst. Evol. Microbiol.">
        <title>Anaeromyxobacter oryzae sp. nov., Anaeromyxobacter diazotrophicus sp. nov. and Anaeromyxobacter paludicola sp. nov., isolated from paddy soils.</title>
        <authorList>
            <person name="Itoh H."/>
            <person name="Xu Z."/>
            <person name="Mise K."/>
            <person name="Masuda Y."/>
            <person name="Ushijima N."/>
            <person name="Hayakawa C."/>
            <person name="Shiratori Y."/>
            <person name="Senoo K."/>
        </authorList>
    </citation>
    <scope>NUCLEOTIDE SEQUENCE [LARGE SCALE GENOMIC DNA]</scope>
    <source>
        <strain evidence="11">Red630</strain>
    </source>
</reference>
<dbReference type="PROSITE" id="PS51123">
    <property type="entry name" value="OMPA_2"/>
    <property type="match status" value="1"/>
</dbReference>
<dbReference type="EMBL" id="AP025592">
    <property type="protein sequence ID" value="BDG08738.1"/>
    <property type="molecule type" value="Genomic_DNA"/>
</dbReference>
<dbReference type="Pfam" id="PF00691">
    <property type="entry name" value="OmpA"/>
    <property type="match status" value="1"/>
</dbReference>
<dbReference type="Proteomes" id="UP001162734">
    <property type="component" value="Chromosome"/>
</dbReference>
<evidence type="ECO:0000256" key="1">
    <source>
        <dbReference type="ARBA" id="ARBA00022729"/>
    </source>
</evidence>
<comment type="similarity">
    <text evidence="6">Belongs to the Pal lipoprotein family.</text>
</comment>
<accession>A0ABM7XA87</accession>
<sequence>MKRVSLMLLLTAVSSGALAGCAGANKSQRELTEKDAKPAATAPVGKSDAAAKAEASAPAPAPVAKVDACTLSKVSFSYDDATLNDDARHALQGVADCIRARKLPVVEVEGHCDERGTQEYNLALGERRAQSVKRYLTALGVPAAVQTISFGEEYPAVDGHDEAAWKQNRRAELRGPGEKLANGTPVATR</sequence>
<dbReference type="InterPro" id="IPR006664">
    <property type="entry name" value="OMP_bac"/>
</dbReference>
<protein>
    <recommendedName>
        <fullName evidence="6">Peptidoglycan-associated lipoprotein</fullName>
        <shortName evidence="6">PAL</shortName>
    </recommendedName>
</protein>
<evidence type="ECO:0000256" key="7">
    <source>
        <dbReference type="SAM" id="MobiDB-lite"/>
    </source>
</evidence>
<feature type="domain" description="OmpA-like" evidence="9">
    <location>
        <begin position="63"/>
        <end position="179"/>
    </location>
</feature>
<dbReference type="PRINTS" id="PR01021">
    <property type="entry name" value="OMPADOMAIN"/>
</dbReference>
<evidence type="ECO:0000256" key="6">
    <source>
        <dbReference type="HAMAP-Rule" id="MF_02204"/>
    </source>
</evidence>
<feature type="signal peptide" evidence="8">
    <location>
        <begin position="1"/>
        <end position="19"/>
    </location>
</feature>
<keyword evidence="5 6" id="KW-0449">Lipoprotein</keyword>
<evidence type="ECO:0000313" key="10">
    <source>
        <dbReference type="EMBL" id="BDG08738.1"/>
    </source>
</evidence>
<feature type="compositionally biased region" description="Basic and acidic residues" evidence="7">
    <location>
        <begin position="168"/>
        <end position="177"/>
    </location>
</feature>
<gene>
    <name evidence="6" type="primary">pal</name>
    <name evidence="10" type="ORF">AMPC_18510</name>
</gene>
<evidence type="ECO:0000256" key="5">
    <source>
        <dbReference type="ARBA" id="ARBA00023288"/>
    </source>
</evidence>
<dbReference type="RefSeq" id="WP_248345941.1">
    <property type="nucleotide sequence ID" value="NZ_AP025592.1"/>
</dbReference>
<dbReference type="Gene3D" id="3.30.1330.60">
    <property type="entry name" value="OmpA-like domain"/>
    <property type="match status" value="1"/>
</dbReference>
<dbReference type="InterPro" id="IPR006665">
    <property type="entry name" value="OmpA-like"/>
</dbReference>
<evidence type="ECO:0000256" key="2">
    <source>
        <dbReference type="ARBA" id="ARBA00023136"/>
    </source>
</evidence>
<evidence type="ECO:0000256" key="4">
    <source>
        <dbReference type="ARBA" id="ARBA00023237"/>
    </source>
</evidence>
<evidence type="ECO:0000259" key="9">
    <source>
        <dbReference type="PROSITE" id="PS51123"/>
    </source>
</evidence>
<dbReference type="InterPro" id="IPR050330">
    <property type="entry name" value="Bact_OuterMem_StrucFunc"/>
</dbReference>
<dbReference type="InterPro" id="IPR036737">
    <property type="entry name" value="OmpA-like_sf"/>
</dbReference>
<keyword evidence="11" id="KW-1185">Reference proteome</keyword>
<feature type="region of interest" description="Disordered" evidence="7">
    <location>
        <begin position="168"/>
        <end position="189"/>
    </location>
</feature>
<dbReference type="PANTHER" id="PTHR30329">
    <property type="entry name" value="STATOR ELEMENT OF FLAGELLAR MOTOR COMPLEX"/>
    <property type="match status" value="1"/>
</dbReference>
<dbReference type="CDD" id="cd07185">
    <property type="entry name" value="OmpA_C-like"/>
    <property type="match status" value="1"/>
</dbReference>
<keyword evidence="2 6" id="KW-0472">Membrane</keyword>
<evidence type="ECO:0000256" key="3">
    <source>
        <dbReference type="ARBA" id="ARBA00023139"/>
    </source>
</evidence>
<feature type="chain" id="PRO_5045240106" description="Peptidoglycan-associated lipoprotein" evidence="8">
    <location>
        <begin position="20"/>
        <end position="189"/>
    </location>
</feature>
<organism evidence="10 11">
    <name type="scientific">Anaeromyxobacter paludicola</name>
    <dbReference type="NCBI Taxonomy" id="2918171"/>
    <lineage>
        <taxon>Bacteria</taxon>
        <taxon>Pseudomonadati</taxon>
        <taxon>Myxococcota</taxon>
        <taxon>Myxococcia</taxon>
        <taxon>Myxococcales</taxon>
        <taxon>Cystobacterineae</taxon>
        <taxon>Anaeromyxobacteraceae</taxon>
        <taxon>Anaeromyxobacter</taxon>
    </lineage>
</organism>
<name>A0ABM7XA87_9BACT</name>
<evidence type="ECO:0000256" key="8">
    <source>
        <dbReference type="SAM" id="SignalP"/>
    </source>
</evidence>
<dbReference type="InterPro" id="IPR039001">
    <property type="entry name" value="Pal"/>
</dbReference>
<dbReference type="HAMAP" id="MF_02204">
    <property type="entry name" value="Pal"/>
    <property type="match status" value="1"/>
</dbReference>
<keyword evidence="3 6" id="KW-0564">Palmitate</keyword>